<dbReference type="InterPro" id="IPR002347">
    <property type="entry name" value="SDR_fam"/>
</dbReference>
<dbReference type="SUPFAM" id="SSF51735">
    <property type="entry name" value="NAD(P)-binding Rossmann-fold domains"/>
    <property type="match status" value="1"/>
</dbReference>
<dbReference type="RefSeq" id="WP_353474196.1">
    <property type="nucleotide sequence ID" value="NZ_CP123385.1"/>
</dbReference>
<dbReference type="Gene3D" id="3.40.50.720">
    <property type="entry name" value="NAD(P)-binding Rossmann-like Domain"/>
    <property type="match status" value="1"/>
</dbReference>
<name>A0AAU8AK86_9RHOB</name>
<dbReference type="Pfam" id="PF00106">
    <property type="entry name" value="adh_short"/>
    <property type="match status" value="1"/>
</dbReference>
<evidence type="ECO:0000313" key="3">
    <source>
        <dbReference type="EMBL" id="XCC95353.1"/>
    </source>
</evidence>
<dbReference type="PANTHER" id="PTHR24320:SF274">
    <property type="entry name" value="CHAIN DEHYDROGENASE, PUTATIVE (AFU_ORTHOLOGUE AFUA_4G00440)-RELATED"/>
    <property type="match status" value="1"/>
</dbReference>
<organism evidence="3">
    <name type="scientific">Alloyangia sp. H15</name>
    <dbReference type="NCBI Taxonomy" id="3029062"/>
    <lineage>
        <taxon>Bacteria</taxon>
        <taxon>Pseudomonadati</taxon>
        <taxon>Pseudomonadota</taxon>
        <taxon>Alphaproteobacteria</taxon>
        <taxon>Rhodobacterales</taxon>
        <taxon>Roseobacteraceae</taxon>
        <taxon>Alloyangia</taxon>
    </lineage>
</organism>
<dbReference type="EMBL" id="CP123385">
    <property type="protein sequence ID" value="XCC95353.1"/>
    <property type="molecule type" value="Genomic_DNA"/>
</dbReference>
<accession>A0AAU8AK86</accession>
<sequence>MPRIFVTGSTTGLGLIAARTLLAEGHDVIFHARNAPRADTLKQSIGDGASIVTGDISTVSGALDVADQVNTLGAPDAVIHNAGLGADTRLTMTSDGIPDLFGVNVLAPYILTASIPGPKRLVYISSDMHFVTPDLDDMLWRRRSWSGYAAYSESKFLVTALAFAVARLRPNTRSNAVDPGWVPTRMGGQSAPDDLAQGATTQAALASGSSRALQNLSGEFLYHMGVRAPQRGTRETEVQDRVLERCQALSGLHL</sequence>
<gene>
    <name evidence="3" type="ORF">PVT71_19895</name>
</gene>
<dbReference type="GO" id="GO:0016491">
    <property type="term" value="F:oxidoreductase activity"/>
    <property type="evidence" value="ECO:0007669"/>
    <property type="project" value="UniProtKB-KW"/>
</dbReference>
<dbReference type="InterPro" id="IPR036291">
    <property type="entry name" value="NAD(P)-bd_dom_sf"/>
</dbReference>
<keyword evidence="2" id="KW-0560">Oxidoreductase</keyword>
<dbReference type="PANTHER" id="PTHR24320">
    <property type="entry name" value="RETINOL DEHYDROGENASE"/>
    <property type="match status" value="1"/>
</dbReference>
<protein>
    <submittedName>
        <fullName evidence="3">SDR family NAD(P)-dependent oxidoreductase</fullName>
    </submittedName>
</protein>
<evidence type="ECO:0000256" key="2">
    <source>
        <dbReference type="ARBA" id="ARBA00023002"/>
    </source>
</evidence>
<reference evidence="3" key="1">
    <citation type="submission" date="2023-02" db="EMBL/GenBank/DDBJ databases">
        <title>Description and genomic characterization of Salipiger bruguierae sp. nov., isolated from the sediment of mangrove plant Bruguiera sexangula.</title>
        <authorList>
            <person name="Long M."/>
        </authorList>
    </citation>
    <scope>NUCLEOTIDE SEQUENCE</scope>
    <source>
        <strain evidence="3">H15</strain>
    </source>
</reference>
<evidence type="ECO:0000256" key="1">
    <source>
        <dbReference type="ARBA" id="ARBA00006484"/>
    </source>
</evidence>
<dbReference type="AlphaFoldDB" id="A0AAU8AK86"/>
<dbReference type="PRINTS" id="PR00081">
    <property type="entry name" value="GDHRDH"/>
</dbReference>
<comment type="similarity">
    <text evidence="1">Belongs to the short-chain dehydrogenases/reductases (SDR) family.</text>
</comment>
<proteinExistence type="inferred from homology"/>